<dbReference type="AlphaFoldDB" id="A0AAV3RUM8"/>
<sequence>MTSFWHVMWCPAWLWTSGLDVAAWTILLGSLVKPSSWAESPARLWLGSVAGLVVLGLFYSRASKPLGLIGLCLRF</sequence>
<keyword evidence="1" id="KW-0472">Membrane</keyword>
<reference evidence="2 3" key="1">
    <citation type="submission" date="2024-01" db="EMBL/GenBank/DDBJ databases">
        <title>The complete chloroplast genome sequence of Lithospermum erythrorhizon: insights into the phylogenetic relationship among Boraginaceae species and the maternal lineages of purple gromwells.</title>
        <authorList>
            <person name="Okada T."/>
            <person name="Watanabe K."/>
        </authorList>
    </citation>
    <scope>NUCLEOTIDE SEQUENCE [LARGE SCALE GENOMIC DNA]</scope>
</reference>
<keyword evidence="3" id="KW-1185">Reference proteome</keyword>
<comment type="caution">
    <text evidence="2">The sequence shown here is derived from an EMBL/GenBank/DDBJ whole genome shotgun (WGS) entry which is preliminary data.</text>
</comment>
<evidence type="ECO:0000313" key="3">
    <source>
        <dbReference type="Proteomes" id="UP001454036"/>
    </source>
</evidence>
<protein>
    <submittedName>
        <fullName evidence="2">Uncharacterized protein</fullName>
    </submittedName>
</protein>
<name>A0AAV3RUM8_LITER</name>
<keyword evidence="1" id="KW-0812">Transmembrane</keyword>
<proteinExistence type="predicted"/>
<dbReference type="EMBL" id="BAABME010011653">
    <property type="protein sequence ID" value="GAA0184092.1"/>
    <property type="molecule type" value="Genomic_DNA"/>
</dbReference>
<dbReference type="Proteomes" id="UP001454036">
    <property type="component" value="Unassembled WGS sequence"/>
</dbReference>
<feature type="transmembrane region" description="Helical" evidence="1">
    <location>
        <begin position="12"/>
        <end position="32"/>
    </location>
</feature>
<keyword evidence="1" id="KW-1133">Transmembrane helix</keyword>
<accession>A0AAV3RUM8</accession>
<evidence type="ECO:0000313" key="2">
    <source>
        <dbReference type="EMBL" id="GAA0184092.1"/>
    </source>
</evidence>
<organism evidence="2 3">
    <name type="scientific">Lithospermum erythrorhizon</name>
    <name type="common">Purple gromwell</name>
    <name type="synonym">Lithospermum officinale var. erythrorhizon</name>
    <dbReference type="NCBI Taxonomy" id="34254"/>
    <lineage>
        <taxon>Eukaryota</taxon>
        <taxon>Viridiplantae</taxon>
        <taxon>Streptophyta</taxon>
        <taxon>Embryophyta</taxon>
        <taxon>Tracheophyta</taxon>
        <taxon>Spermatophyta</taxon>
        <taxon>Magnoliopsida</taxon>
        <taxon>eudicotyledons</taxon>
        <taxon>Gunneridae</taxon>
        <taxon>Pentapetalae</taxon>
        <taxon>asterids</taxon>
        <taxon>lamiids</taxon>
        <taxon>Boraginales</taxon>
        <taxon>Boraginaceae</taxon>
        <taxon>Boraginoideae</taxon>
        <taxon>Lithospermeae</taxon>
        <taxon>Lithospermum</taxon>
    </lineage>
</organism>
<feature type="transmembrane region" description="Helical" evidence="1">
    <location>
        <begin position="44"/>
        <end position="62"/>
    </location>
</feature>
<gene>
    <name evidence="2" type="ORF">LIER_31393</name>
</gene>
<evidence type="ECO:0000256" key="1">
    <source>
        <dbReference type="SAM" id="Phobius"/>
    </source>
</evidence>